<dbReference type="EMBL" id="LAZR01035486">
    <property type="protein sequence ID" value="KKL27379.1"/>
    <property type="molecule type" value="Genomic_DNA"/>
</dbReference>
<comment type="caution">
    <text evidence="1">The sequence shown here is derived from an EMBL/GenBank/DDBJ whole genome shotgun (WGS) entry which is preliminary data.</text>
</comment>
<reference evidence="1" key="1">
    <citation type="journal article" date="2015" name="Nature">
        <title>Complex archaea that bridge the gap between prokaryotes and eukaryotes.</title>
        <authorList>
            <person name="Spang A."/>
            <person name="Saw J.H."/>
            <person name="Jorgensen S.L."/>
            <person name="Zaremba-Niedzwiedzka K."/>
            <person name="Martijn J."/>
            <person name="Lind A.E."/>
            <person name="van Eijk R."/>
            <person name="Schleper C."/>
            <person name="Guy L."/>
            <person name="Ettema T.J."/>
        </authorList>
    </citation>
    <scope>NUCLEOTIDE SEQUENCE</scope>
</reference>
<accession>A0A0F9BZR6</accession>
<name>A0A0F9BZR6_9ZZZZ</name>
<evidence type="ECO:0000313" key="1">
    <source>
        <dbReference type="EMBL" id="KKL27379.1"/>
    </source>
</evidence>
<proteinExistence type="predicted"/>
<sequence>MQDPSNCFKPTLPCPAHWSLDPHPRLRLLVPQSKVPSRIRSSFTQPKETCFLGHWDACQPISPRKGVLSTFKKDVWDVLRRFQGRRLSSRFWLFFRLSQLNPERCRNFEKMFIIYSFFHLPQAKKTFHLTTVTFALKKGSLLLQTSPFSFLHIMTF</sequence>
<protein>
    <submittedName>
        <fullName evidence="1">Uncharacterized protein</fullName>
    </submittedName>
</protein>
<gene>
    <name evidence="1" type="ORF">LCGC14_2385740</name>
</gene>
<dbReference type="AlphaFoldDB" id="A0A0F9BZR6"/>
<organism evidence="1">
    <name type="scientific">marine sediment metagenome</name>
    <dbReference type="NCBI Taxonomy" id="412755"/>
    <lineage>
        <taxon>unclassified sequences</taxon>
        <taxon>metagenomes</taxon>
        <taxon>ecological metagenomes</taxon>
    </lineage>
</organism>